<accession>A0ACD5GTI1</accession>
<reference evidence="1 2" key="1">
    <citation type="journal article" date="2016" name="Genome Announc.">
        <title>Draft Genome Sequence of the Thermotolerant Cyanobacterium Desertifilum sp. IPPAS B-1220.</title>
        <authorList>
            <person name="Mironov K.S."/>
            <person name="Sinetova M.A."/>
            <person name="Bolatkhan K."/>
            <person name="Zayadan B.K."/>
            <person name="Ustinova V.V."/>
            <person name="Kupriyanova E.V."/>
            <person name="Skrypnik A.N."/>
            <person name="Gogoleva N.E."/>
            <person name="Gogolev Y.V."/>
            <person name="Los D.A."/>
        </authorList>
    </citation>
    <scope>NUCLEOTIDE SEQUENCE [LARGE SCALE GENOMIC DNA]</scope>
    <source>
        <strain evidence="1 2">IPPAS B-1220</strain>
    </source>
</reference>
<dbReference type="Proteomes" id="UP000095472">
    <property type="component" value="Chromosome"/>
</dbReference>
<dbReference type="EMBL" id="CP182909">
    <property type="protein sequence ID" value="XPM63876.1"/>
    <property type="molecule type" value="Genomic_DNA"/>
</dbReference>
<evidence type="ECO:0000313" key="1">
    <source>
        <dbReference type="EMBL" id="XPM63876.1"/>
    </source>
</evidence>
<organism evidence="1 2">
    <name type="scientific">Desertifilum tharense IPPAS B-1220</name>
    <dbReference type="NCBI Taxonomy" id="1781255"/>
    <lineage>
        <taxon>Bacteria</taxon>
        <taxon>Bacillati</taxon>
        <taxon>Cyanobacteriota</taxon>
        <taxon>Cyanophyceae</taxon>
        <taxon>Desertifilales</taxon>
        <taxon>Desertifilaceae</taxon>
        <taxon>Desertifilum</taxon>
    </lineage>
</organism>
<keyword evidence="2" id="KW-1185">Reference proteome</keyword>
<proteinExistence type="predicted"/>
<evidence type="ECO:0000313" key="2">
    <source>
        <dbReference type="Proteomes" id="UP000095472"/>
    </source>
</evidence>
<name>A0ACD5GTI1_9CYAN</name>
<gene>
    <name evidence="1" type="ORF">BH720_032825</name>
</gene>
<sequence>MNEMTLNKSAALFQTGIASILLVVATATSLRVGLPALLQVNQPPVQTAKVNLQAPSAIWVENAPTE</sequence>
<protein>
    <submittedName>
        <fullName evidence="1">Uncharacterized protein</fullName>
    </submittedName>
</protein>